<dbReference type="GO" id="GO:0003700">
    <property type="term" value="F:DNA-binding transcription factor activity"/>
    <property type="evidence" value="ECO:0007669"/>
    <property type="project" value="TreeGrafter"/>
</dbReference>
<dbReference type="Pfam" id="PF13377">
    <property type="entry name" value="Peripla_BP_3"/>
    <property type="match status" value="1"/>
</dbReference>
<evidence type="ECO:0000313" key="6">
    <source>
        <dbReference type="Proteomes" id="UP000309893"/>
    </source>
</evidence>
<organism evidence="5 6">
    <name type="scientific">Microbacterium laevaniformans</name>
    <dbReference type="NCBI Taxonomy" id="36807"/>
    <lineage>
        <taxon>Bacteria</taxon>
        <taxon>Bacillati</taxon>
        <taxon>Actinomycetota</taxon>
        <taxon>Actinomycetes</taxon>
        <taxon>Micrococcales</taxon>
        <taxon>Microbacteriaceae</taxon>
        <taxon>Microbacterium</taxon>
    </lineage>
</organism>
<dbReference type="EMBL" id="SRYO01000002">
    <property type="protein sequence ID" value="TGY38442.1"/>
    <property type="molecule type" value="Genomic_DNA"/>
</dbReference>
<dbReference type="Gene3D" id="1.10.260.40">
    <property type="entry name" value="lambda repressor-like DNA-binding domains"/>
    <property type="match status" value="1"/>
</dbReference>
<name>A0A4S2DAX5_9MICO</name>
<dbReference type="SUPFAM" id="SSF47413">
    <property type="entry name" value="lambda repressor-like DNA-binding domains"/>
    <property type="match status" value="1"/>
</dbReference>
<dbReference type="AlphaFoldDB" id="A0A4S2DAX5"/>
<dbReference type="GO" id="GO:0000976">
    <property type="term" value="F:transcription cis-regulatory region binding"/>
    <property type="evidence" value="ECO:0007669"/>
    <property type="project" value="TreeGrafter"/>
</dbReference>
<dbReference type="Gene3D" id="3.40.50.2300">
    <property type="match status" value="2"/>
</dbReference>
<keyword evidence="2" id="KW-0238">DNA-binding</keyword>
<dbReference type="Pfam" id="PF00356">
    <property type="entry name" value="LacI"/>
    <property type="match status" value="1"/>
</dbReference>
<evidence type="ECO:0000313" key="5">
    <source>
        <dbReference type="EMBL" id="TGY38442.1"/>
    </source>
</evidence>
<dbReference type="InterPro" id="IPR010982">
    <property type="entry name" value="Lambda_DNA-bd_dom_sf"/>
</dbReference>
<dbReference type="RefSeq" id="WP_135948809.1">
    <property type="nucleotide sequence ID" value="NZ_SRYO01000002.1"/>
</dbReference>
<feature type="domain" description="HTH lacI-type" evidence="4">
    <location>
        <begin position="5"/>
        <end position="59"/>
    </location>
</feature>
<evidence type="ECO:0000256" key="1">
    <source>
        <dbReference type="ARBA" id="ARBA00023015"/>
    </source>
</evidence>
<dbReference type="InterPro" id="IPR028082">
    <property type="entry name" value="Peripla_BP_I"/>
</dbReference>
<dbReference type="CDD" id="cd06279">
    <property type="entry name" value="PBP1_LacI-like"/>
    <property type="match status" value="1"/>
</dbReference>
<comment type="caution">
    <text evidence="5">The sequence shown here is derived from an EMBL/GenBank/DDBJ whole genome shotgun (WGS) entry which is preliminary data.</text>
</comment>
<dbReference type="OrthoDB" id="59108at2"/>
<gene>
    <name evidence="5" type="ORF">E5344_04195</name>
</gene>
<dbReference type="SUPFAM" id="SSF53822">
    <property type="entry name" value="Periplasmic binding protein-like I"/>
    <property type="match status" value="1"/>
</dbReference>
<proteinExistence type="predicted"/>
<dbReference type="PANTHER" id="PTHR30146">
    <property type="entry name" value="LACI-RELATED TRANSCRIPTIONAL REPRESSOR"/>
    <property type="match status" value="1"/>
</dbReference>
<dbReference type="CDD" id="cd01392">
    <property type="entry name" value="HTH_LacI"/>
    <property type="match status" value="1"/>
</dbReference>
<dbReference type="InterPro" id="IPR000843">
    <property type="entry name" value="HTH_LacI"/>
</dbReference>
<dbReference type="PANTHER" id="PTHR30146:SF138">
    <property type="entry name" value="TRANSCRIPTIONAL REGULATORY PROTEIN"/>
    <property type="match status" value="1"/>
</dbReference>
<protein>
    <submittedName>
        <fullName evidence="5">LacI family transcriptional regulator</fullName>
    </submittedName>
</protein>
<evidence type="ECO:0000256" key="2">
    <source>
        <dbReference type="ARBA" id="ARBA00023125"/>
    </source>
</evidence>
<reference evidence="5 6" key="1">
    <citation type="submission" date="2019-04" db="EMBL/GenBank/DDBJ databases">
        <title>Microbes associate with the intestines of laboratory mice.</title>
        <authorList>
            <person name="Navarre W."/>
            <person name="Wong E."/>
            <person name="Huang K."/>
            <person name="Tropini C."/>
            <person name="Ng K."/>
            <person name="Yu B."/>
        </authorList>
    </citation>
    <scope>NUCLEOTIDE SEQUENCE [LARGE SCALE GENOMIC DNA]</scope>
    <source>
        <strain evidence="5 6">NM46_B2-13</strain>
    </source>
</reference>
<evidence type="ECO:0000256" key="3">
    <source>
        <dbReference type="ARBA" id="ARBA00023163"/>
    </source>
</evidence>
<accession>A0A4S2DAX5</accession>
<keyword evidence="1" id="KW-0805">Transcription regulation</keyword>
<dbReference type="Proteomes" id="UP000309893">
    <property type="component" value="Unassembled WGS sequence"/>
</dbReference>
<dbReference type="PROSITE" id="PS50932">
    <property type="entry name" value="HTH_LACI_2"/>
    <property type="match status" value="1"/>
</dbReference>
<sequence length="350" mass="37890">MNRRPTMQDVADRAKVSKSAVSLAYNDPRKLSATTLENILAAASELGYSQDPAARMLRRRRTDSLGLLLPQQLDRVLENPYYTLFMQGIGQVCQREGFTLLLAPPLRGSMLKAIPYAAVDGFIVCGLEFDRGEVTALQQRGVPFVLVDSEDHDGVSRVDIDDGAAMEEVVDYLVGLGHRRFTFVAFETEADGGRAAWRGAVRQRLDGAVRALAKVGIDLLDDGIDIVEAPNTRAGGASAFRRAWEASRRPTAIVAFSDILAVGVLDGAREAGVDVPRDLSVSGFDDLIEAGWTRPTLTTVRQPIVSKGRLAAEYLVEAIAASDETTIDVHQRRLSTALLVRESTGPTPAG</sequence>
<keyword evidence="3" id="KW-0804">Transcription</keyword>
<evidence type="ECO:0000259" key="4">
    <source>
        <dbReference type="PROSITE" id="PS50932"/>
    </source>
</evidence>
<dbReference type="SMART" id="SM00354">
    <property type="entry name" value="HTH_LACI"/>
    <property type="match status" value="1"/>
</dbReference>
<dbReference type="InterPro" id="IPR046335">
    <property type="entry name" value="LacI/GalR-like_sensor"/>
</dbReference>